<dbReference type="AlphaFoldDB" id="A0A1G4SZ49"/>
<accession>A0A1G4SZ49</accession>
<sequence>MNERSEHEAAALLRAIIAVSPYRDYLSPIEDDVVRVSFLNHQIRAALLAASAAGVRASRFSLRRGADEKLILSFLEYVAFASPGFLASVGEWPLERANG</sequence>
<keyword evidence="2" id="KW-1185">Reference proteome</keyword>
<name>A0A1G4SZ49_9HYPH</name>
<proteinExistence type="predicted"/>
<reference evidence="2" key="1">
    <citation type="submission" date="2016-10" db="EMBL/GenBank/DDBJ databases">
        <authorList>
            <person name="Varghese N."/>
            <person name="Submissions S."/>
        </authorList>
    </citation>
    <scope>NUCLEOTIDE SEQUENCE [LARGE SCALE GENOMIC DNA]</scope>
    <source>
        <strain evidence="2">CGMCC 1.1761</strain>
    </source>
</reference>
<evidence type="ECO:0000313" key="1">
    <source>
        <dbReference type="EMBL" id="SCW74227.1"/>
    </source>
</evidence>
<dbReference type="STRING" id="177413.SAMN05660859_2645"/>
<dbReference type="Proteomes" id="UP000198889">
    <property type="component" value="Unassembled WGS sequence"/>
</dbReference>
<evidence type="ECO:0000313" key="2">
    <source>
        <dbReference type="Proteomes" id="UP000198889"/>
    </source>
</evidence>
<dbReference type="RefSeq" id="WP_091440285.1">
    <property type="nucleotide sequence ID" value="NZ_FMTP01000003.1"/>
</dbReference>
<organism evidence="1 2">
    <name type="scientific">Ancylobacter rudongensis</name>
    <dbReference type="NCBI Taxonomy" id="177413"/>
    <lineage>
        <taxon>Bacteria</taxon>
        <taxon>Pseudomonadati</taxon>
        <taxon>Pseudomonadota</taxon>
        <taxon>Alphaproteobacteria</taxon>
        <taxon>Hyphomicrobiales</taxon>
        <taxon>Xanthobacteraceae</taxon>
        <taxon>Ancylobacter</taxon>
    </lineage>
</organism>
<protein>
    <submittedName>
        <fullName evidence="1">Uncharacterized protein</fullName>
    </submittedName>
</protein>
<dbReference type="EMBL" id="FMTP01000003">
    <property type="protein sequence ID" value="SCW74227.1"/>
    <property type="molecule type" value="Genomic_DNA"/>
</dbReference>
<gene>
    <name evidence="1" type="ORF">SAMN05660859_2645</name>
</gene>